<keyword evidence="3" id="KW-1185">Reference proteome</keyword>
<evidence type="ECO:0000259" key="2">
    <source>
        <dbReference type="PROSITE" id="PS51154"/>
    </source>
</evidence>
<evidence type="ECO:0000256" key="1">
    <source>
        <dbReference type="SAM" id="MobiDB-lite"/>
    </source>
</evidence>
<evidence type="ECO:0000313" key="4">
    <source>
        <dbReference type="RefSeq" id="XP_014664184.1"/>
    </source>
</evidence>
<feature type="region of interest" description="Disordered" evidence="1">
    <location>
        <begin position="56"/>
        <end position="266"/>
    </location>
</feature>
<protein>
    <submittedName>
        <fullName evidence="4">Uncharacterized protein LOC106806688</fullName>
    </submittedName>
</protein>
<dbReference type="InterPro" id="IPR002589">
    <property type="entry name" value="Macro_dom"/>
</dbReference>
<dbReference type="InterPro" id="IPR050892">
    <property type="entry name" value="ADP-ribose_metab_enzymes"/>
</dbReference>
<organism evidence="3 4">
    <name type="scientific">Priapulus caudatus</name>
    <name type="common">Priapulid worm</name>
    <dbReference type="NCBI Taxonomy" id="37621"/>
    <lineage>
        <taxon>Eukaryota</taxon>
        <taxon>Metazoa</taxon>
        <taxon>Ecdysozoa</taxon>
        <taxon>Scalidophora</taxon>
        <taxon>Priapulida</taxon>
        <taxon>Priapulimorpha</taxon>
        <taxon>Priapulimorphida</taxon>
        <taxon>Priapulidae</taxon>
        <taxon>Priapulus</taxon>
    </lineage>
</organism>
<dbReference type="CDD" id="cd02901">
    <property type="entry name" value="Macro_Poa1p-like"/>
    <property type="match status" value="1"/>
</dbReference>
<reference evidence="4" key="1">
    <citation type="submission" date="2025-08" db="UniProtKB">
        <authorList>
            <consortium name="RefSeq"/>
        </authorList>
    </citation>
    <scope>IDENTIFICATION</scope>
</reference>
<sequence>MTEYVTVENNKRLRVSNDEASAEATVLEKNGHAELIPDQVQSVESSVIETCKSDAAVTGNGNACSTTHKEEVSPKEHKDLTPVSFTEHNESSPPPLTKHKDSALPSSTEHKDPPTQSLTESTLPLPAQVVSSTLGTEEDNADIADEPTKETNVNDDENKDAEVNSGANKETEATAEGILDAGVNTEASKEPEVAVKGAKVGGNAGKVADECSEEDSHDSRLATSTADESHDGVEHSEDSNSRLAEGEDAEEEEIEEEDEAPSPNFHFREVKGDIFSASDTKSLAHCISRDRVLVKGISKHFKKKFGGAKDLKDQNKEVGAVAVLKRGQRFIYYLVTKDKHFQKPTYAALRQSLRATREHCRQHRVKHLCMSRLGCGLDGLDWTRMSAMIVSIFKPLAITVSVYYL</sequence>
<feature type="compositionally biased region" description="Basic and acidic residues" evidence="1">
    <location>
        <begin position="98"/>
        <end position="113"/>
    </location>
</feature>
<feature type="compositionally biased region" description="Basic and acidic residues" evidence="1">
    <location>
        <begin position="67"/>
        <end position="80"/>
    </location>
</feature>
<feature type="compositionally biased region" description="Basic and acidic residues" evidence="1">
    <location>
        <begin position="227"/>
        <end position="240"/>
    </location>
</feature>
<dbReference type="InterPro" id="IPR043472">
    <property type="entry name" value="Macro_dom-like"/>
</dbReference>
<dbReference type="PROSITE" id="PS51154">
    <property type="entry name" value="MACRO"/>
    <property type="match status" value="1"/>
</dbReference>
<dbReference type="PANTHER" id="PTHR12521:SF0">
    <property type="entry name" value="ADP-RIBOSE GLYCOHYDROLASE OARD1"/>
    <property type="match status" value="1"/>
</dbReference>
<evidence type="ECO:0000313" key="3">
    <source>
        <dbReference type="Proteomes" id="UP000695022"/>
    </source>
</evidence>
<proteinExistence type="predicted"/>
<dbReference type="Proteomes" id="UP000695022">
    <property type="component" value="Unplaced"/>
</dbReference>
<dbReference type="SUPFAM" id="SSF52949">
    <property type="entry name" value="Macro domain-like"/>
    <property type="match status" value="1"/>
</dbReference>
<name>A0ABM1DW63_PRICU</name>
<accession>A0ABM1DW63</accession>
<dbReference type="RefSeq" id="XP_014664184.1">
    <property type="nucleotide sequence ID" value="XM_014808698.1"/>
</dbReference>
<dbReference type="Gene3D" id="3.40.220.10">
    <property type="entry name" value="Leucine Aminopeptidase, subunit E, domain 1"/>
    <property type="match status" value="1"/>
</dbReference>
<gene>
    <name evidence="4" type="primary">LOC106806688</name>
</gene>
<feature type="domain" description="Macro" evidence="2">
    <location>
        <begin position="254"/>
        <end position="405"/>
    </location>
</feature>
<dbReference type="PANTHER" id="PTHR12521">
    <property type="entry name" value="PROTEIN C6ORF130"/>
    <property type="match status" value="1"/>
</dbReference>
<dbReference type="GeneID" id="106806688"/>
<feature type="compositionally biased region" description="Acidic residues" evidence="1">
    <location>
        <begin position="136"/>
        <end position="145"/>
    </location>
</feature>
<feature type="compositionally biased region" description="Acidic residues" evidence="1">
    <location>
        <begin position="246"/>
        <end position="260"/>
    </location>
</feature>